<evidence type="ECO:0000313" key="1">
    <source>
        <dbReference type="EMBL" id="KJA16876.1"/>
    </source>
</evidence>
<protein>
    <submittedName>
        <fullName evidence="1">Uncharacterized protein</fullName>
    </submittedName>
</protein>
<dbReference type="Proteomes" id="UP000054270">
    <property type="component" value="Unassembled WGS sequence"/>
</dbReference>
<accession>A0A0D2NJW2</accession>
<reference evidence="2" key="1">
    <citation type="submission" date="2014-04" db="EMBL/GenBank/DDBJ databases">
        <title>Evolutionary Origins and Diversification of the Mycorrhizal Mutualists.</title>
        <authorList>
            <consortium name="DOE Joint Genome Institute"/>
            <consortium name="Mycorrhizal Genomics Consortium"/>
            <person name="Kohler A."/>
            <person name="Kuo A."/>
            <person name="Nagy L.G."/>
            <person name="Floudas D."/>
            <person name="Copeland A."/>
            <person name="Barry K.W."/>
            <person name="Cichocki N."/>
            <person name="Veneault-Fourrey C."/>
            <person name="LaButti K."/>
            <person name="Lindquist E.A."/>
            <person name="Lipzen A."/>
            <person name="Lundell T."/>
            <person name="Morin E."/>
            <person name="Murat C."/>
            <person name="Riley R."/>
            <person name="Ohm R."/>
            <person name="Sun H."/>
            <person name="Tunlid A."/>
            <person name="Henrissat B."/>
            <person name="Grigoriev I.V."/>
            <person name="Hibbett D.S."/>
            <person name="Martin F."/>
        </authorList>
    </citation>
    <scope>NUCLEOTIDE SEQUENCE [LARGE SCALE GENOMIC DNA]</scope>
    <source>
        <strain evidence="2">FD-334 SS-4</strain>
    </source>
</reference>
<sequence>MISITRPTTLSDHGHHLAFTAQCNTRNLIESGDFPGIMQPTPRDRCANYLPNNGLSCSQLVPDEPGNRSFISAETLLIWFFLNQKAVRKIMPMLWLPEIFLPFLDYVVTHTTSIYSTSRSIRTTSNDEASFEYRRLISVATDLMTCPLCLSDLFAHVLISTQAFLLSKLSGPVGTTGCKCHLCFPGFHLNALCSRKTELPRTMYLTAGSRRMIYSSR</sequence>
<dbReference type="AlphaFoldDB" id="A0A0D2NJW2"/>
<dbReference type="EMBL" id="KN817613">
    <property type="protein sequence ID" value="KJA16876.1"/>
    <property type="molecule type" value="Genomic_DNA"/>
</dbReference>
<keyword evidence="2" id="KW-1185">Reference proteome</keyword>
<evidence type="ECO:0000313" key="2">
    <source>
        <dbReference type="Proteomes" id="UP000054270"/>
    </source>
</evidence>
<proteinExistence type="predicted"/>
<name>A0A0D2NJW2_HYPSF</name>
<gene>
    <name evidence="1" type="ORF">HYPSUDRAFT_1052040</name>
</gene>
<organism evidence="1 2">
    <name type="scientific">Hypholoma sublateritium (strain FD-334 SS-4)</name>
    <dbReference type="NCBI Taxonomy" id="945553"/>
    <lineage>
        <taxon>Eukaryota</taxon>
        <taxon>Fungi</taxon>
        <taxon>Dikarya</taxon>
        <taxon>Basidiomycota</taxon>
        <taxon>Agaricomycotina</taxon>
        <taxon>Agaricomycetes</taxon>
        <taxon>Agaricomycetidae</taxon>
        <taxon>Agaricales</taxon>
        <taxon>Agaricineae</taxon>
        <taxon>Strophariaceae</taxon>
        <taxon>Hypholoma</taxon>
    </lineage>
</organism>